<reference evidence="1" key="1">
    <citation type="journal article" date="2015" name="Nature">
        <title>Complex archaea that bridge the gap between prokaryotes and eukaryotes.</title>
        <authorList>
            <person name="Spang A."/>
            <person name="Saw J.H."/>
            <person name="Jorgensen S.L."/>
            <person name="Zaremba-Niedzwiedzka K."/>
            <person name="Martijn J."/>
            <person name="Lind A.E."/>
            <person name="van Eijk R."/>
            <person name="Schleper C."/>
            <person name="Guy L."/>
            <person name="Ettema T.J."/>
        </authorList>
    </citation>
    <scope>NUCLEOTIDE SEQUENCE</scope>
</reference>
<proteinExistence type="predicted"/>
<dbReference type="AlphaFoldDB" id="A0A0F9USC4"/>
<organism evidence="1">
    <name type="scientific">marine sediment metagenome</name>
    <dbReference type="NCBI Taxonomy" id="412755"/>
    <lineage>
        <taxon>unclassified sequences</taxon>
        <taxon>metagenomes</taxon>
        <taxon>ecological metagenomes</taxon>
    </lineage>
</organism>
<accession>A0A0F9USC4</accession>
<protein>
    <submittedName>
        <fullName evidence="1">Uncharacterized protein</fullName>
    </submittedName>
</protein>
<dbReference type="EMBL" id="LAZR01000839">
    <property type="protein sequence ID" value="KKN56538.1"/>
    <property type="molecule type" value="Genomic_DNA"/>
</dbReference>
<name>A0A0F9USC4_9ZZZZ</name>
<sequence length="284" mass="30562">MPKTQSVLVLSLVFLYFFIFLVNAQVIGETQVIDLSERARNFFIESTKGNIVGQITGNTFGQNLVVGTTEEDIQSQGGTLIFLQAAEFISIVSSDTTNDILTGTNAISVLIEGLDENFTAIEEVVNLSATATNTTNQYIRVNSMEVNQVGNYSATNAGTITGTAAVNGSVQIEIPAGEGISKTTHFTVPSGQNLIITTFRVTMDTGKTIDITAKFRENADDITRPMSPIKTIRDLKGLDSPATGVSLGNFKFNEKTDIWVTGVTSTGTSQIEVNFDFLQYAIGT</sequence>
<evidence type="ECO:0000313" key="1">
    <source>
        <dbReference type="EMBL" id="KKN56538.1"/>
    </source>
</evidence>
<comment type="caution">
    <text evidence="1">The sequence shown here is derived from an EMBL/GenBank/DDBJ whole genome shotgun (WGS) entry which is preliminary data.</text>
</comment>
<gene>
    <name evidence="1" type="ORF">LCGC14_0571160</name>
</gene>